<dbReference type="EMBL" id="HG994370">
    <property type="protein sequence ID" value="CAF2065633.1"/>
    <property type="molecule type" value="Genomic_DNA"/>
</dbReference>
<reference evidence="1" key="1">
    <citation type="submission" date="2021-01" db="EMBL/GenBank/DDBJ databases">
        <authorList>
            <consortium name="Genoscope - CEA"/>
            <person name="William W."/>
        </authorList>
    </citation>
    <scope>NUCLEOTIDE SEQUENCE</scope>
</reference>
<organism evidence="1">
    <name type="scientific">Brassica napus</name>
    <name type="common">Rape</name>
    <dbReference type="NCBI Taxonomy" id="3708"/>
    <lineage>
        <taxon>Eukaryota</taxon>
        <taxon>Viridiplantae</taxon>
        <taxon>Streptophyta</taxon>
        <taxon>Embryophyta</taxon>
        <taxon>Tracheophyta</taxon>
        <taxon>Spermatophyta</taxon>
        <taxon>Magnoliopsida</taxon>
        <taxon>eudicotyledons</taxon>
        <taxon>Gunneridae</taxon>
        <taxon>Pentapetalae</taxon>
        <taxon>rosids</taxon>
        <taxon>malvids</taxon>
        <taxon>Brassicales</taxon>
        <taxon>Brassicaceae</taxon>
        <taxon>Brassiceae</taxon>
        <taxon>Brassica</taxon>
    </lineage>
</organism>
<dbReference type="AlphaFoldDB" id="A0A816QU08"/>
<sequence length="92" mass="10422">MTATSKDTVLSFRSRLSNQKRKEIEIGREGGRVSYTGYGISATHLLLSLFQLLSLISRFVETYTLSDCMQNLFCNYLARFSYGFFYLGPAGL</sequence>
<protein>
    <submittedName>
        <fullName evidence="1">(rape) hypothetical protein</fullName>
    </submittedName>
</protein>
<name>A0A816QU08_BRANA</name>
<accession>A0A816QU08</accession>
<proteinExistence type="predicted"/>
<dbReference type="Proteomes" id="UP001295469">
    <property type="component" value="Chromosome C06"/>
</dbReference>
<evidence type="ECO:0000313" key="1">
    <source>
        <dbReference type="EMBL" id="CAF2065633.1"/>
    </source>
</evidence>
<gene>
    <name evidence="1" type="ORF">DARMORV10_C06P52790.1</name>
</gene>